<keyword evidence="3" id="KW-1133">Transmembrane helix</keyword>
<dbReference type="GO" id="GO:0005770">
    <property type="term" value="C:late endosome"/>
    <property type="evidence" value="ECO:0007669"/>
    <property type="project" value="TreeGrafter"/>
</dbReference>
<accession>R8BU33</accession>
<evidence type="ECO:0000256" key="1">
    <source>
        <dbReference type="ARBA" id="ARBA00004496"/>
    </source>
</evidence>
<keyword evidence="3" id="KW-0472">Membrane</keyword>
<dbReference type="InterPro" id="IPR003114">
    <property type="entry name" value="Phox_assoc"/>
</dbReference>
<protein>
    <submittedName>
        <fullName evidence="5">Putative pxa domain-containing protein</fullName>
    </submittedName>
</protein>
<dbReference type="GO" id="GO:0005769">
    <property type="term" value="C:early endosome"/>
    <property type="evidence" value="ECO:0007669"/>
    <property type="project" value="TreeGrafter"/>
</dbReference>
<dbReference type="RefSeq" id="XP_007912437.1">
    <property type="nucleotide sequence ID" value="XM_007914246.1"/>
</dbReference>
<keyword evidence="6" id="KW-1185">Reference proteome</keyword>
<dbReference type="AlphaFoldDB" id="R8BU33"/>
<keyword evidence="3" id="KW-0812">Transmembrane</keyword>
<feature type="transmembrane region" description="Helical" evidence="3">
    <location>
        <begin position="230"/>
        <end position="249"/>
    </location>
</feature>
<feature type="domain" description="PXA" evidence="4">
    <location>
        <begin position="13"/>
        <end position="203"/>
    </location>
</feature>
<comment type="subcellular location">
    <subcellularLocation>
        <location evidence="1">Cytoplasm</location>
    </subcellularLocation>
</comment>
<gene>
    <name evidence="5" type="ORF">UCRPA7_1667</name>
</gene>
<name>R8BU33_PHAM7</name>
<organism evidence="5 6">
    <name type="scientific">Phaeoacremonium minimum (strain UCR-PA7)</name>
    <name type="common">Esca disease fungus</name>
    <name type="synonym">Togninia minima</name>
    <dbReference type="NCBI Taxonomy" id="1286976"/>
    <lineage>
        <taxon>Eukaryota</taxon>
        <taxon>Fungi</taxon>
        <taxon>Dikarya</taxon>
        <taxon>Ascomycota</taxon>
        <taxon>Pezizomycotina</taxon>
        <taxon>Sordariomycetes</taxon>
        <taxon>Sordariomycetidae</taxon>
        <taxon>Togniniales</taxon>
        <taxon>Togniniaceae</taxon>
        <taxon>Phaeoacremonium</taxon>
    </lineage>
</organism>
<dbReference type="PANTHER" id="PTHR22999">
    <property type="entry name" value="PX SERINE/THREONINE KINASE PXK"/>
    <property type="match status" value="1"/>
</dbReference>
<sequence length="345" mass="38723">MRRRACRPRGSSRNDVDLQLYAIIAIIIRDFVQNWYNKITPDETFVAEIVQIIAHCTRALEQRLRKVDLEALVFDELPDLLDKHVQVYRAAHKGTIRPPIEANPREIYHSLFPLPPLSPVPSPDRPTSVIEQVENEAAYRQLLVQGVLAVLLPTEDLENGPLTALVGQIFSEMIIGGVVAKKASEPWMILEGLSILARVIQRPRSETTDESGSLQVPPENAKKSFSIQGLFWAIVQWGFALLTIFKLFITTVAMSRSLPKRADNGLLEKEKLTRHTADSQSQNPPFSTEEPVKIPILAFRLWPTISNLLEMDLRMPWLCGTLSMLQWIAITGPGNVAGVDGVIDR</sequence>
<evidence type="ECO:0000256" key="2">
    <source>
        <dbReference type="ARBA" id="ARBA00022490"/>
    </source>
</evidence>
<dbReference type="Proteomes" id="UP000014074">
    <property type="component" value="Unassembled WGS sequence"/>
</dbReference>
<proteinExistence type="predicted"/>
<evidence type="ECO:0000313" key="6">
    <source>
        <dbReference type="Proteomes" id="UP000014074"/>
    </source>
</evidence>
<dbReference type="eggNOG" id="ENOG502SGVS">
    <property type="taxonomic scope" value="Eukaryota"/>
</dbReference>
<dbReference type="KEGG" id="tmn:UCRPA7_1667"/>
<dbReference type="InterPro" id="IPR051837">
    <property type="entry name" value="SortingNexin/PXDomain-PKLike"/>
</dbReference>
<dbReference type="Pfam" id="PF02194">
    <property type="entry name" value="PXA"/>
    <property type="match status" value="1"/>
</dbReference>
<keyword evidence="2" id="KW-0963">Cytoplasm</keyword>
<dbReference type="EMBL" id="KB932897">
    <property type="protein sequence ID" value="EOO02810.1"/>
    <property type="molecule type" value="Genomic_DNA"/>
</dbReference>
<dbReference type="GO" id="GO:0035091">
    <property type="term" value="F:phosphatidylinositol binding"/>
    <property type="evidence" value="ECO:0007669"/>
    <property type="project" value="TreeGrafter"/>
</dbReference>
<dbReference type="OrthoDB" id="5582218at2759"/>
<dbReference type="HOGENOM" id="CLU_018250_0_0_1"/>
<reference evidence="6" key="1">
    <citation type="journal article" date="2013" name="Genome Announc.">
        <title>Draft genome sequence of the ascomycete Phaeoacremonium aleophilum strain UCR-PA7, a causal agent of the esca disease complex in grapevines.</title>
        <authorList>
            <person name="Blanco-Ulate B."/>
            <person name="Rolshausen P."/>
            <person name="Cantu D."/>
        </authorList>
    </citation>
    <scope>NUCLEOTIDE SEQUENCE [LARGE SCALE GENOMIC DNA]</scope>
    <source>
        <strain evidence="6">UCR-PA7</strain>
    </source>
</reference>
<dbReference type="PROSITE" id="PS51207">
    <property type="entry name" value="PXA"/>
    <property type="match status" value="1"/>
</dbReference>
<evidence type="ECO:0000313" key="5">
    <source>
        <dbReference type="EMBL" id="EOO02810.1"/>
    </source>
</evidence>
<dbReference type="GO" id="GO:0045022">
    <property type="term" value="P:early endosome to late endosome transport"/>
    <property type="evidence" value="ECO:0007669"/>
    <property type="project" value="TreeGrafter"/>
</dbReference>
<dbReference type="SMART" id="SM00313">
    <property type="entry name" value="PXA"/>
    <property type="match status" value="1"/>
</dbReference>
<evidence type="ECO:0000256" key="3">
    <source>
        <dbReference type="SAM" id="Phobius"/>
    </source>
</evidence>
<dbReference type="GeneID" id="19321838"/>
<evidence type="ECO:0000259" key="4">
    <source>
        <dbReference type="PROSITE" id="PS51207"/>
    </source>
</evidence>
<dbReference type="PANTHER" id="PTHR22999:SF23">
    <property type="entry name" value="SORTING NEXIN-16"/>
    <property type="match status" value="1"/>
</dbReference>